<evidence type="ECO:0000256" key="5">
    <source>
        <dbReference type="ARBA" id="ARBA00023002"/>
    </source>
</evidence>
<dbReference type="AlphaFoldDB" id="A0A3L7ALG4"/>
<dbReference type="RefSeq" id="WP_121689179.1">
    <property type="nucleotide sequence ID" value="NZ_RCUY01000013.1"/>
</dbReference>
<dbReference type="GO" id="GO:0050661">
    <property type="term" value="F:NADP binding"/>
    <property type="evidence" value="ECO:0007669"/>
    <property type="project" value="InterPro"/>
</dbReference>
<feature type="domain" description="NADH:flavin oxidoreductase/NADH oxidase N-terminal" evidence="6">
    <location>
        <begin position="5"/>
        <end position="339"/>
    </location>
</feature>
<keyword evidence="8" id="KW-1185">Reference proteome</keyword>
<dbReference type="Pfam" id="PF00724">
    <property type="entry name" value="Oxidored_FMN"/>
    <property type="match status" value="1"/>
</dbReference>
<evidence type="ECO:0000313" key="7">
    <source>
        <dbReference type="EMBL" id="RLP80242.1"/>
    </source>
</evidence>
<comment type="caution">
    <text evidence="7">The sequence shown here is derived from an EMBL/GenBank/DDBJ whole genome shotgun (WGS) entry which is preliminary data.</text>
</comment>
<dbReference type="Proteomes" id="UP000269438">
    <property type="component" value="Unassembled WGS sequence"/>
</dbReference>
<reference evidence="7 8" key="1">
    <citation type="submission" date="2018-10" db="EMBL/GenBank/DDBJ databases">
        <authorList>
            <person name="Li J."/>
        </authorList>
    </citation>
    <scope>NUCLEOTIDE SEQUENCE [LARGE SCALE GENOMIC DNA]</scope>
    <source>
        <strain evidence="7 8">JCM 11654</strain>
    </source>
</reference>
<evidence type="ECO:0000313" key="8">
    <source>
        <dbReference type="Proteomes" id="UP000269438"/>
    </source>
</evidence>
<dbReference type="InterPro" id="IPR044152">
    <property type="entry name" value="YqjM-like"/>
</dbReference>
<dbReference type="CDD" id="cd02932">
    <property type="entry name" value="OYE_YqiM_FMN"/>
    <property type="match status" value="1"/>
</dbReference>
<protein>
    <submittedName>
        <fullName evidence="7">NADH:flavin oxidoreductase/NADH oxidase</fullName>
    </submittedName>
</protein>
<dbReference type="GO" id="GO:0003959">
    <property type="term" value="F:NADPH dehydrogenase activity"/>
    <property type="evidence" value="ECO:0007669"/>
    <property type="project" value="InterPro"/>
</dbReference>
<dbReference type="PANTHER" id="PTHR43303">
    <property type="entry name" value="NADPH DEHYDROGENASE C23G7.10C-RELATED"/>
    <property type="match status" value="1"/>
</dbReference>
<evidence type="ECO:0000259" key="6">
    <source>
        <dbReference type="Pfam" id="PF00724"/>
    </source>
</evidence>
<name>A0A3L7ALG4_9MICO</name>
<evidence type="ECO:0000256" key="3">
    <source>
        <dbReference type="ARBA" id="ARBA00022643"/>
    </source>
</evidence>
<evidence type="ECO:0000256" key="4">
    <source>
        <dbReference type="ARBA" id="ARBA00022857"/>
    </source>
</evidence>
<dbReference type="OrthoDB" id="3169239at2"/>
<dbReference type="InterPro" id="IPR013785">
    <property type="entry name" value="Aldolase_TIM"/>
</dbReference>
<evidence type="ECO:0000256" key="1">
    <source>
        <dbReference type="ARBA" id="ARBA00001917"/>
    </source>
</evidence>
<gene>
    <name evidence="7" type="ORF">D9V34_14350</name>
</gene>
<keyword evidence="5" id="KW-0560">Oxidoreductase</keyword>
<evidence type="ECO:0000256" key="2">
    <source>
        <dbReference type="ARBA" id="ARBA00022630"/>
    </source>
</evidence>
<dbReference type="Gene3D" id="3.20.20.70">
    <property type="entry name" value="Aldolase class I"/>
    <property type="match status" value="1"/>
</dbReference>
<dbReference type="PANTHER" id="PTHR43303:SF4">
    <property type="entry name" value="NADPH DEHYDROGENASE C23G7.10C-RELATED"/>
    <property type="match status" value="1"/>
</dbReference>
<sequence>MSSPFSPLTLRSITARNRIWIAPMCQYAVERQDGVPTAWHAVHLGQLAIGGAGIVLTEATAVSPEGRISPQDTGIWNDQQAAAWAPITAFITSQGALPGIQLAHAGRKASVYRPWGTDQTGSVPESEGGWATIAPSAIAFDGYNSPREMTTADIAGVVRDFGAAARRAVDAGFKVIEIHAAHGYLLHSFLSPLSNTRTDSFGGTPENRAKLLELVIREVRTRVGDLPIFVRLSATDWAEGGLTEELITDIGRRAEAAGADLLDVSTGGLVAHQHIPVAPGYQVPFAASLRAATGIPVAAVGLFTTPEQVAETLTEAQADAILIGREALRDPHFPLRAAHILGAEIDYVPGPYGRAAYPSH</sequence>
<organism evidence="7 8">
    <name type="scientific">Mycetocola lacteus</name>
    <dbReference type="NCBI Taxonomy" id="76637"/>
    <lineage>
        <taxon>Bacteria</taxon>
        <taxon>Bacillati</taxon>
        <taxon>Actinomycetota</taxon>
        <taxon>Actinomycetes</taxon>
        <taxon>Micrococcales</taxon>
        <taxon>Microbacteriaceae</taxon>
        <taxon>Mycetocola</taxon>
    </lineage>
</organism>
<dbReference type="EMBL" id="RCUY01000013">
    <property type="protein sequence ID" value="RLP80242.1"/>
    <property type="molecule type" value="Genomic_DNA"/>
</dbReference>
<comment type="cofactor">
    <cofactor evidence="1">
        <name>FMN</name>
        <dbReference type="ChEBI" id="CHEBI:58210"/>
    </cofactor>
</comment>
<dbReference type="SUPFAM" id="SSF51395">
    <property type="entry name" value="FMN-linked oxidoreductases"/>
    <property type="match status" value="1"/>
</dbReference>
<keyword evidence="2" id="KW-0285">Flavoprotein</keyword>
<keyword evidence="4" id="KW-0521">NADP</keyword>
<dbReference type="InterPro" id="IPR001155">
    <property type="entry name" value="OxRdtase_FMN_N"/>
</dbReference>
<proteinExistence type="predicted"/>
<dbReference type="GO" id="GO:0010181">
    <property type="term" value="F:FMN binding"/>
    <property type="evidence" value="ECO:0007669"/>
    <property type="project" value="InterPro"/>
</dbReference>
<accession>A0A3L7ALG4</accession>
<keyword evidence="3" id="KW-0288">FMN</keyword>